<evidence type="ECO:0000313" key="2">
    <source>
        <dbReference type="Proteomes" id="UP000612893"/>
    </source>
</evidence>
<dbReference type="RefSeq" id="WP_338203756.1">
    <property type="nucleotide sequence ID" value="NZ_JAEKNR010000186.1"/>
</dbReference>
<dbReference type="Proteomes" id="UP000612893">
    <property type="component" value="Unassembled WGS sequence"/>
</dbReference>
<keyword evidence="2" id="KW-1185">Reference proteome</keyword>
<dbReference type="SUPFAM" id="SSF52833">
    <property type="entry name" value="Thioredoxin-like"/>
    <property type="match status" value="1"/>
</dbReference>
<reference evidence="1" key="1">
    <citation type="submission" date="2020-10" db="EMBL/GenBank/DDBJ databases">
        <title>Ca. Dormibacterota MAGs.</title>
        <authorList>
            <person name="Montgomery K."/>
        </authorList>
    </citation>
    <scope>NUCLEOTIDE SEQUENCE [LARGE SCALE GENOMIC DNA]</scope>
    <source>
        <strain evidence="1">SC8812_S17_10</strain>
    </source>
</reference>
<accession>A0A934K837</accession>
<protein>
    <submittedName>
        <fullName evidence="1">Thioredoxin family protein</fullName>
    </submittedName>
</protein>
<dbReference type="InterPro" id="IPR039555">
    <property type="entry name" value="TraF/TrbB"/>
</dbReference>
<sequence length="94" mass="9867">MVAFSTPSCAACHTAQRPALTQLEARTGGAVRVIEVDAAHRPEVARTFGVLTVPTTAILDPDGRVTALNNGFAPTDRLAAQVGPKVSSEQRVTR</sequence>
<dbReference type="Gene3D" id="3.40.30.10">
    <property type="entry name" value="Glutaredoxin"/>
    <property type="match status" value="1"/>
</dbReference>
<proteinExistence type="predicted"/>
<dbReference type="EMBL" id="JAEKNR010000186">
    <property type="protein sequence ID" value="MBJ7600070.1"/>
    <property type="molecule type" value="Genomic_DNA"/>
</dbReference>
<gene>
    <name evidence="1" type="ORF">JF922_18585</name>
</gene>
<evidence type="ECO:0000313" key="1">
    <source>
        <dbReference type="EMBL" id="MBJ7600070.1"/>
    </source>
</evidence>
<comment type="caution">
    <text evidence="1">The sequence shown here is derived from an EMBL/GenBank/DDBJ whole genome shotgun (WGS) entry which is preliminary data.</text>
</comment>
<dbReference type="Pfam" id="PF13728">
    <property type="entry name" value="TraF"/>
    <property type="match status" value="1"/>
</dbReference>
<dbReference type="CDD" id="cd02947">
    <property type="entry name" value="TRX_family"/>
    <property type="match status" value="1"/>
</dbReference>
<dbReference type="AlphaFoldDB" id="A0A934K837"/>
<organism evidence="1 2">
    <name type="scientific">Candidatus Nephthysia bennettiae</name>
    <dbReference type="NCBI Taxonomy" id="3127016"/>
    <lineage>
        <taxon>Bacteria</taxon>
        <taxon>Bacillati</taxon>
        <taxon>Candidatus Dormiibacterota</taxon>
        <taxon>Candidatus Dormibacteria</taxon>
        <taxon>Candidatus Dormibacterales</taxon>
        <taxon>Candidatus Dormibacteraceae</taxon>
        <taxon>Candidatus Nephthysia</taxon>
    </lineage>
</organism>
<name>A0A934K837_9BACT</name>
<dbReference type="InterPro" id="IPR036249">
    <property type="entry name" value="Thioredoxin-like_sf"/>
</dbReference>